<protein>
    <submittedName>
        <fullName evidence="1">Uncharacterized protein</fullName>
    </submittedName>
</protein>
<reference evidence="1 2" key="1">
    <citation type="journal article" date="2014" name="Genome Announc.">
        <title>Draft Genome Sequence of Lysobacter capsici AZ78, a Bacterium Antagonistic to Plant-Pathogenic Oomycetes.</title>
        <authorList>
            <person name="Puopolo G."/>
            <person name="Sonego P."/>
            <person name="Engelen K."/>
            <person name="Pertot I."/>
        </authorList>
    </citation>
    <scope>NUCLEOTIDE SEQUENCE [LARGE SCALE GENOMIC DNA]</scope>
    <source>
        <strain evidence="1 2">AZ78</strain>
    </source>
</reference>
<gene>
    <name evidence="1" type="ORF">AZ78_1454</name>
</gene>
<evidence type="ECO:0000313" key="2">
    <source>
        <dbReference type="Proteomes" id="UP000023435"/>
    </source>
</evidence>
<organism evidence="1 2">
    <name type="scientific">Lysobacter capsici AZ78</name>
    <dbReference type="NCBI Taxonomy" id="1444315"/>
    <lineage>
        <taxon>Bacteria</taxon>
        <taxon>Pseudomonadati</taxon>
        <taxon>Pseudomonadota</taxon>
        <taxon>Gammaproteobacteria</taxon>
        <taxon>Lysobacterales</taxon>
        <taxon>Lysobacteraceae</taxon>
        <taxon>Lysobacter</taxon>
    </lineage>
</organism>
<dbReference type="Proteomes" id="UP000023435">
    <property type="component" value="Unassembled WGS sequence"/>
</dbReference>
<dbReference type="EMBL" id="JAJA02000001">
    <property type="protein sequence ID" value="KWS03905.1"/>
    <property type="molecule type" value="Genomic_DNA"/>
</dbReference>
<proteinExistence type="predicted"/>
<dbReference type="OrthoDB" id="6026388at2"/>
<accession>A0A120AG21</accession>
<evidence type="ECO:0000313" key="1">
    <source>
        <dbReference type="EMBL" id="KWS03905.1"/>
    </source>
</evidence>
<dbReference type="AlphaFoldDB" id="A0A120AG21"/>
<keyword evidence="2" id="KW-1185">Reference proteome</keyword>
<name>A0A120AG21_9GAMM</name>
<dbReference type="RefSeq" id="WP_160309447.1">
    <property type="nucleotide sequence ID" value="NZ_JAJA02000001.1"/>
</dbReference>
<sequence>MSQNEQTRLIGRMVAIEVSMSEDGGNEVSFAAASTFVRTQPFNEIDRTDNGDQIP</sequence>
<comment type="caution">
    <text evidence="1">The sequence shown here is derived from an EMBL/GenBank/DDBJ whole genome shotgun (WGS) entry which is preliminary data.</text>
</comment>